<dbReference type="Pfam" id="PF01381">
    <property type="entry name" value="HTH_3"/>
    <property type="match status" value="1"/>
</dbReference>
<keyword evidence="1" id="KW-0238">DNA-binding</keyword>
<dbReference type="GO" id="GO:0005829">
    <property type="term" value="C:cytosol"/>
    <property type="evidence" value="ECO:0007669"/>
    <property type="project" value="TreeGrafter"/>
</dbReference>
<evidence type="ECO:0000313" key="3">
    <source>
        <dbReference type="EMBL" id="OMI35581.1"/>
    </source>
</evidence>
<dbReference type="AlphaFoldDB" id="A0A1R1SB17"/>
<sequence>MALAVVRAGTPAPGQPANGKVDEVADTAMTLRTIARNVRAARVRAALSQEELSRRSQVSKGTLVALENMQGNPSLATLVRLADALGLAVSALLRGAPRQPVRVISAEAAPPLWTGGQGGEARLLLTTPTSAPVEVWRWRLQPDEEYTSQAHQAGVVETVSVTAGRMTLIVDGTEHPVRAGQSAIFHGDAPHSYRGAGTGACSLIMTVHLPPGPASPA</sequence>
<dbReference type="PANTHER" id="PTHR46797">
    <property type="entry name" value="HTH-TYPE TRANSCRIPTIONAL REGULATOR"/>
    <property type="match status" value="1"/>
</dbReference>
<dbReference type="EMBL" id="ASQP01000392">
    <property type="protein sequence ID" value="OMI35581.1"/>
    <property type="molecule type" value="Genomic_DNA"/>
</dbReference>
<dbReference type="InterPro" id="IPR010982">
    <property type="entry name" value="Lambda_DNA-bd_dom_sf"/>
</dbReference>
<dbReference type="SUPFAM" id="SSF47413">
    <property type="entry name" value="lambda repressor-like DNA-binding domains"/>
    <property type="match status" value="1"/>
</dbReference>
<dbReference type="PANTHER" id="PTHR46797:SF1">
    <property type="entry name" value="METHYLPHOSPHONATE SYNTHASE"/>
    <property type="match status" value="1"/>
</dbReference>
<dbReference type="GO" id="GO:0003700">
    <property type="term" value="F:DNA-binding transcription factor activity"/>
    <property type="evidence" value="ECO:0007669"/>
    <property type="project" value="TreeGrafter"/>
</dbReference>
<gene>
    <name evidence="3" type="ORF">SPAR_30466</name>
</gene>
<dbReference type="CDD" id="cd02209">
    <property type="entry name" value="cupin_XRE_C"/>
    <property type="match status" value="1"/>
</dbReference>
<dbReference type="SUPFAM" id="SSF51182">
    <property type="entry name" value="RmlC-like cupins"/>
    <property type="match status" value="1"/>
</dbReference>
<organism evidence="3 4">
    <name type="scientific">Streptomyces sparsogenes DSM 40356</name>
    <dbReference type="NCBI Taxonomy" id="1331668"/>
    <lineage>
        <taxon>Bacteria</taxon>
        <taxon>Bacillati</taxon>
        <taxon>Actinomycetota</taxon>
        <taxon>Actinomycetes</taxon>
        <taxon>Kitasatosporales</taxon>
        <taxon>Streptomycetaceae</taxon>
        <taxon>Streptomyces</taxon>
    </lineage>
</organism>
<dbReference type="InterPro" id="IPR011051">
    <property type="entry name" value="RmlC_Cupin_sf"/>
</dbReference>
<dbReference type="InterPro" id="IPR001387">
    <property type="entry name" value="Cro/C1-type_HTH"/>
</dbReference>
<comment type="caution">
    <text evidence="3">The sequence shown here is derived from an EMBL/GenBank/DDBJ whole genome shotgun (WGS) entry which is preliminary data.</text>
</comment>
<dbReference type="Proteomes" id="UP000186168">
    <property type="component" value="Unassembled WGS sequence"/>
</dbReference>
<dbReference type="PROSITE" id="PS50943">
    <property type="entry name" value="HTH_CROC1"/>
    <property type="match status" value="1"/>
</dbReference>
<proteinExistence type="predicted"/>
<evidence type="ECO:0000256" key="1">
    <source>
        <dbReference type="ARBA" id="ARBA00023125"/>
    </source>
</evidence>
<keyword evidence="4" id="KW-1185">Reference proteome</keyword>
<feature type="domain" description="HTH cro/C1-type" evidence="2">
    <location>
        <begin position="38"/>
        <end position="92"/>
    </location>
</feature>
<accession>A0A1R1SB17</accession>
<dbReference type="InterPro" id="IPR013096">
    <property type="entry name" value="Cupin_2"/>
</dbReference>
<dbReference type="InterPro" id="IPR014710">
    <property type="entry name" value="RmlC-like_jellyroll"/>
</dbReference>
<evidence type="ECO:0000313" key="4">
    <source>
        <dbReference type="Proteomes" id="UP000186168"/>
    </source>
</evidence>
<dbReference type="Gene3D" id="1.10.260.40">
    <property type="entry name" value="lambda repressor-like DNA-binding domains"/>
    <property type="match status" value="1"/>
</dbReference>
<reference evidence="3 4" key="1">
    <citation type="submission" date="2013-05" db="EMBL/GenBank/DDBJ databases">
        <title>Genome sequence of Streptomyces sparsogenes DSM 40356.</title>
        <authorList>
            <person name="Coyne S."/>
            <person name="Seebeck F.P."/>
        </authorList>
    </citation>
    <scope>NUCLEOTIDE SEQUENCE [LARGE SCALE GENOMIC DNA]</scope>
    <source>
        <strain evidence="3 4">DSM 40356</strain>
    </source>
</reference>
<dbReference type="InterPro" id="IPR050807">
    <property type="entry name" value="TransReg_Diox_bact_type"/>
</dbReference>
<dbReference type="SMART" id="SM00530">
    <property type="entry name" value="HTH_XRE"/>
    <property type="match status" value="1"/>
</dbReference>
<dbReference type="Pfam" id="PF07883">
    <property type="entry name" value="Cupin_2"/>
    <property type="match status" value="1"/>
</dbReference>
<protein>
    <submittedName>
        <fullName evidence="3">Putative transcriptional regulatory protein</fullName>
    </submittedName>
</protein>
<evidence type="ECO:0000259" key="2">
    <source>
        <dbReference type="PROSITE" id="PS50943"/>
    </source>
</evidence>
<dbReference type="CDD" id="cd00093">
    <property type="entry name" value="HTH_XRE"/>
    <property type="match status" value="1"/>
</dbReference>
<dbReference type="Gene3D" id="2.60.120.10">
    <property type="entry name" value="Jelly Rolls"/>
    <property type="match status" value="1"/>
</dbReference>
<dbReference type="GO" id="GO:0003677">
    <property type="term" value="F:DNA binding"/>
    <property type="evidence" value="ECO:0007669"/>
    <property type="project" value="UniProtKB-KW"/>
</dbReference>
<name>A0A1R1SB17_9ACTN</name>